<organism evidence="2 3">
    <name type="scientific">Crucibulum laeve</name>
    <dbReference type="NCBI Taxonomy" id="68775"/>
    <lineage>
        <taxon>Eukaryota</taxon>
        <taxon>Fungi</taxon>
        <taxon>Dikarya</taxon>
        <taxon>Basidiomycota</taxon>
        <taxon>Agaricomycotina</taxon>
        <taxon>Agaricomycetes</taxon>
        <taxon>Agaricomycetidae</taxon>
        <taxon>Agaricales</taxon>
        <taxon>Agaricineae</taxon>
        <taxon>Nidulariaceae</taxon>
        <taxon>Crucibulum</taxon>
    </lineage>
</organism>
<name>A0A5C3LZ58_9AGAR</name>
<feature type="transmembrane region" description="Helical" evidence="1">
    <location>
        <begin position="86"/>
        <end position="111"/>
    </location>
</feature>
<gene>
    <name evidence="2" type="ORF">BDQ12DRAFT_684741</name>
</gene>
<proteinExistence type="predicted"/>
<evidence type="ECO:0000256" key="1">
    <source>
        <dbReference type="SAM" id="Phobius"/>
    </source>
</evidence>
<dbReference type="AlphaFoldDB" id="A0A5C3LZ58"/>
<reference evidence="2 3" key="1">
    <citation type="journal article" date="2019" name="Nat. Ecol. Evol.">
        <title>Megaphylogeny resolves global patterns of mushroom evolution.</title>
        <authorList>
            <person name="Varga T."/>
            <person name="Krizsan K."/>
            <person name="Foldi C."/>
            <person name="Dima B."/>
            <person name="Sanchez-Garcia M."/>
            <person name="Sanchez-Ramirez S."/>
            <person name="Szollosi G.J."/>
            <person name="Szarkandi J.G."/>
            <person name="Papp V."/>
            <person name="Albert L."/>
            <person name="Andreopoulos W."/>
            <person name="Angelini C."/>
            <person name="Antonin V."/>
            <person name="Barry K.W."/>
            <person name="Bougher N.L."/>
            <person name="Buchanan P."/>
            <person name="Buyck B."/>
            <person name="Bense V."/>
            <person name="Catcheside P."/>
            <person name="Chovatia M."/>
            <person name="Cooper J."/>
            <person name="Damon W."/>
            <person name="Desjardin D."/>
            <person name="Finy P."/>
            <person name="Geml J."/>
            <person name="Haridas S."/>
            <person name="Hughes K."/>
            <person name="Justo A."/>
            <person name="Karasinski D."/>
            <person name="Kautmanova I."/>
            <person name="Kiss B."/>
            <person name="Kocsube S."/>
            <person name="Kotiranta H."/>
            <person name="LaButti K.M."/>
            <person name="Lechner B.E."/>
            <person name="Liimatainen K."/>
            <person name="Lipzen A."/>
            <person name="Lukacs Z."/>
            <person name="Mihaltcheva S."/>
            <person name="Morgado L.N."/>
            <person name="Niskanen T."/>
            <person name="Noordeloos M.E."/>
            <person name="Ohm R.A."/>
            <person name="Ortiz-Santana B."/>
            <person name="Ovrebo C."/>
            <person name="Racz N."/>
            <person name="Riley R."/>
            <person name="Savchenko A."/>
            <person name="Shiryaev A."/>
            <person name="Soop K."/>
            <person name="Spirin V."/>
            <person name="Szebenyi C."/>
            <person name="Tomsovsky M."/>
            <person name="Tulloss R.E."/>
            <person name="Uehling J."/>
            <person name="Grigoriev I.V."/>
            <person name="Vagvolgyi C."/>
            <person name="Papp T."/>
            <person name="Martin F.M."/>
            <person name="Miettinen O."/>
            <person name="Hibbett D.S."/>
            <person name="Nagy L.G."/>
        </authorList>
    </citation>
    <scope>NUCLEOTIDE SEQUENCE [LARGE SCALE GENOMIC DNA]</scope>
    <source>
        <strain evidence="2 3">CBS 166.37</strain>
    </source>
</reference>
<evidence type="ECO:0000313" key="2">
    <source>
        <dbReference type="EMBL" id="TFK37847.1"/>
    </source>
</evidence>
<keyword evidence="1" id="KW-1133">Transmembrane helix</keyword>
<keyword evidence="1" id="KW-0472">Membrane</keyword>
<accession>A0A5C3LZ58</accession>
<keyword evidence="1" id="KW-0812">Transmembrane</keyword>
<protein>
    <submittedName>
        <fullName evidence="2">Uncharacterized protein</fullName>
    </submittedName>
</protein>
<dbReference type="EMBL" id="ML213606">
    <property type="protein sequence ID" value="TFK37847.1"/>
    <property type="molecule type" value="Genomic_DNA"/>
</dbReference>
<sequence>MGRPTLSTTPILSMDSISVNKEPQSLPCSLRTMTREFVITTCTVYVLLTGLFSALPIILPLLQSAELESLSSKTLFFIARLTPLDIGQYTVIAAGVVYACLGGLAILWRGLHFVTRGGRHMQLAVDAEKGNLTEK</sequence>
<evidence type="ECO:0000313" key="3">
    <source>
        <dbReference type="Proteomes" id="UP000308652"/>
    </source>
</evidence>
<feature type="transmembrane region" description="Helical" evidence="1">
    <location>
        <begin position="37"/>
        <end position="62"/>
    </location>
</feature>
<dbReference type="Proteomes" id="UP000308652">
    <property type="component" value="Unassembled WGS sequence"/>
</dbReference>
<keyword evidence="3" id="KW-1185">Reference proteome</keyword>